<evidence type="ECO:0000256" key="2">
    <source>
        <dbReference type="SAM" id="MobiDB-lite"/>
    </source>
</evidence>
<dbReference type="SMART" id="SM00331">
    <property type="entry name" value="PP2C_SIG"/>
    <property type="match status" value="1"/>
</dbReference>
<evidence type="ECO:0000256" key="1">
    <source>
        <dbReference type="RuleBase" id="RU366020"/>
    </source>
</evidence>
<dbReference type="InterPro" id="IPR036457">
    <property type="entry name" value="PPM-type-like_dom_sf"/>
</dbReference>
<dbReference type="InParanoid" id="A0A1X2H903"/>
<dbReference type="EC" id="3.1.3.16" evidence="1"/>
<dbReference type="GO" id="GO:0046872">
    <property type="term" value="F:metal ion binding"/>
    <property type="evidence" value="ECO:0007669"/>
    <property type="project" value="UniProtKB-UniRule"/>
</dbReference>
<dbReference type="PANTHER" id="PTHR12320">
    <property type="entry name" value="PROTEIN PHOSPHATASE 2C"/>
    <property type="match status" value="1"/>
</dbReference>
<dbReference type="SMART" id="SM00332">
    <property type="entry name" value="PP2Cc"/>
    <property type="match status" value="1"/>
</dbReference>
<dbReference type="STRING" id="13706.A0A1X2H903"/>
<dbReference type="GO" id="GO:0004722">
    <property type="term" value="F:protein serine/threonine phosphatase activity"/>
    <property type="evidence" value="ECO:0007669"/>
    <property type="project" value="UniProtKB-EC"/>
</dbReference>
<name>A0A1X2H903_SYNRA</name>
<evidence type="ECO:0000313" key="4">
    <source>
        <dbReference type="EMBL" id="ORY95043.1"/>
    </source>
</evidence>
<dbReference type="EMBL" id="MCGN01000007">
    <property type="protein sequence ID" value="ORY95043.1"/>
    <property type="molecule type" value="Genomic_DNA"/>
</dbReference>
<feature type="domain" description="PPM-type phosphatase" evidence="3">
    <location>
        <begin position="113"/>
        <end position="374"/>
    </location>
</feature>
<dbReference type="OrthoDB" id="60843at2759"/>
<comment type="caution">
    <text evidence="4">The sequence shown here is derived from an EMBL/GenBank/DDBJ whole genome shotgun (WGS) entry which is preliminary data.</text>
</comment>
<dbReference type="OMA" id="FKTEGQW"/>
<keyword evidence="1" id="KW-0378">Hydrolase</keyword>
<comment type="similarity">
    <text evidence="1">Belongs to the PP2C family.</text>
</comment>
<keyword evidence="1" id="KW-0460">Magnesium</keyword>
<dbReference type="Proteomes" id="UP000242180">
    <property type="component" value="Unassembled WGS sequence"/>
</dbReference>
<dbReference type="PANTHER" id="PTHR12320:SF84">
    <property type="entry name" value="PROTEIN PHOSPHATASE"/>
    <property type="match status" value="1"/>
</dbReference>
<evidence type="ECO:0000259" key="3">
    <source>
        <dbReference type="PROSITE" id="PS51746"/>
    </source>
</evidence>
<comment type="cofactor">
    <cofactor evidence="1">
        <name>Mg(2+)</name>
        <dbReference type="ChEBI" id="CHEBI:18420"/>
    </cofactor>
</comment>
<organism evidence="4 5">
    <name type="scientific">Syncephalastrum racemosum</name>
    <name type="common">Filamentous fungus</name>
    <dbReference type="NCBI Taxonomy" id="13706"/>
    <lineage>
        <taxon>Eukaryota</taxon>
        <taxon>Fungi</taxon>
        <taxon>Fungi incertae sedis</taxon>
        <taxon>Mucoromycota</taxon>
        <taxon>Mucoromycotina</taxon>
        <taxon>Mucoromycetes</taxon>
        <taxon>Mucorales</taxon>
        <taxon>Syncephalastraceae</taxon>
        <taxon>Syncephalastrum</taxon>
    </lineage>
</organism>
<dbReference type="SUPFAM" id="SSF81606">
    <property type="entry name" value="PP2C-like"/>
    <property type="match status" value="1"/>
</dbReference>
<keyword evidence="1" id="KW-0464">Manganese</keyword>
<dbReference type="PROSITE" id="PS51746">
    <property type="entry name" value="PPM_2"/>
    <property type="match status" value="1"/>
</dbReference>
<comment type="cofactor">
    <cofactor evidence="1">
        <name>Mn(2+)</name>
        <dbReference type="ChEBI" id="CHEBI:29035"/>
    </cofactor>
</comment>
<comment type="catalytic activity">
    <reaction evidence="1">
        <text>O-phospho-L-seryl-[protein] + H2O = L-seryl-[protein] + phosphate</text>
        <dbReference type="Rhea" id="RHEA:20629"/>
        <dbReference type="Rhea" id="RHEA-COMP:9863"/>
        <dbReference type="Rhea" id="RHEA-COMP:11604"/>
        <dbReference type="ChEBI" id="CHEBI:15377"/>
        <dbReference type="ChEBI" id="CHEBI:29999"/>
        <dbReference type="ChEBI" id="CHEBI:43474"/>
        <dbReference type="ChEBI" id="CHEBI:83421"/>
        <dbReference type="EC" id="3.1.3.16"/>
    </reaction>
</comment>
<sequence>MKAVAAAAAFKRVATTTFTTTAALARTQRSFTSTAAVASSSHRRPSHPNPNSNKSNNFAVDKQPLYDYAVHRNVSIDPLPLFDFFAVPKAKPSYSLSHGAAGFAKRRKALPSTVDMNMDLYNSNQVGEDAYFCRSDALGVADGVGGWVNTAGANAAMYSRQLMHYAYQELERFDNVEDPCFYHYDQANPLSILQNSYEHMQRHNNVVGSATACLALLRNDELRIANLGDCGISVIRRNHYVFRSEEQQHAFNFPYQLGTGSMDRPTDAQTFDLSVEKGDVIIVGSDGLFDNLYDREILALVQQYLAQYTLQLGGQMRMLNFQPQKLAHALALRAKTVSEDRRHIDSPFQTRAMHEGIYYQGGKPDDISVLVAVVGDSEDSPDRRL</sequence>
<keyword evidence="1" id="KW-0479">Metal-binding</keyword>
<dbReference type="Gene3D" id="3.60.40.10">
    <property type="entry name" value="PPM-type phosphatase domain"/>
    <property type="match status" value="1"/>
</dbReference>
<keyword evidence="1" id="KW-0904">Protein phosphatase</keyword>
<dbReference type="InterPro" id="IPR001932">
    <property type="entry name" value="PPM-type_phosphatase-like_dom"/>
</dbReference>
<accession>A0A1X2H903</accession>
<protein>
    <recommendedName>
        <fullName evidence="1">Protein phosphatase</fullName>
        <ecNumber evidence="1">3.1.3.16</ecNumber>
    </recommendedName>
</protein>
<feature type="region of interest" description="Disordered" evidence="2">
    <location>
        <begin position="34"/>
        <end position="59"/>
    </location>
</feature>
<proteinExistence type="inferred from homology"/>
<dbReference type="InterPro" id="IPR039123">
    <property type="entry name" value="PPTC7"/>
</dbReference>
<dbReference type="Pfam" id="PF13672">
    <property type="entry name" value="PP2C_2"/>
    <property type="match status" value="1"/>
</dbReference>
<dbReference type="AlphaFoldDB" id="A0A1X2H903"/>
<reference evidence="4 5" key="1">
    <citation type="submission" date="2016-07" db="EMBL/GenBank/DDBJ databases">
        <title>Pervasive Adenine N6-methylation of Active Genes in Fungi.</title>
        <authorList>
            <consortium name="DOE Joint Genome Institute"/>
            <person name="Mondo S.J."/>
            <person name="Dannebaum R.O."/>
            <person name="Kuo R.C."/>
            <person name="Labutti K."/>
            <person name="Haridas S."/>
            <person name="Kuo A."/>
            <person name="Salamov A."/>
            <person name="Ahrendt S.R."/>
            <person name="Lipzen A."/>
            <person name="Sullivan W."/>
            <person name="Andreopoulos W.B."/>
            <person name="Clum A."/>
            <person name="Lindquist E."/>
            <person name="Daum C."/>
            <person name="Ramamoorthy G.K."/>
            <person name="Gryganskyi A."/>
            <person name="Culley D."/>
            <person name="Magnuson J.K."/>
            <person name="James T.Y."/>
            <person name="O'Malley M.A."/>
            <person name="Stajich J.E."/>
            <person name="Spatafora J.W."/>
            <person name="Visel A."/>
            <person name="Grigoriev I.V."/>
        </authorList>
    </citation>
    <scope>NUCLEOTIDE SEQUENCE [LARGE SCALE GENOMIC DNA]</scope>
    <source>
        <strain evidence="4 5">NRRL 2496</strain>
    </source>
</reference>
<keyword evidence="5" id="KW-1185">Reference proteome</keyword>
<evidence type="ECO:0000313" key="5">
    <source>
        <dbReference type="Proteomes" id="UP000242180"/>
    </source>
</evidence>
<gene>
    <name evidence="4" type="ORF">BCR43DRAFT_495052</name>
</gene>
<comment type="catalytic activity">
    <reaction evidence="1">
        <text>O-phospho-L-threonyl-[protein] + H2O = L-threonyl-[protein] + phosphate</text>
        <dbReference type="Rhea" id="RHEA:47004"/>
        <dbReference type="Rhea" id="RHEA-COMP:11060"/>
        <dbReference type="Rhea" id="RHEA-COMP:11605"/>
        <dbReference type="ChEBI" id="CHEBI:15377"/>
        <dbReference type="ChEBI" id="CHEBI:30013"/>
        <dbReference type="ChEBI" id="CHEBI:43474"/>
        <dbReference type="ChEBI" id="CHEBI:61977"/>
        <dbReference type="EC" id="3.1.3.16"/>
    </reaction>
</comment>